<dbReference type="Gene3D" id="2.60.120.1440">
    <property type="match status" value="1"/>
</dbReference>
<keyword evidence="1" id="KW-0472">Membrane</keyword>
<evidence type="ECO:0000256" key="1">
    <source>
        <dbReference type="SAM" id="Phobius"/>
    </source>
</evidence>
<reference evidence="4 6" key="2">
    <citation type="journal article" date="2019" name="Nat. Med.">
        <title>A library of human gut bacterial isolates paired with longitudinal multiomics data enables mechanistic microbiome research.</title>
        <authorList>
            <person name="Poyet M."/>
            <person name="Groussin M."/>
            <person name="Gibbons S.M."/>
            <person name="Avila-Pacheco J."/>
            <person name="Jiang X."/>
            <person name="Kearney S.M."/>
            <person name="Perrotta A.R."/>
            <person name="Berdy B."/>
            <person name="Zhao S."/>
            <person name="Lieberman T.D."/>
            <person name="Swanson P.K."/>
            <person name="Smith M."/>
            <person name="Roesemann S."/>
            <person name="Alexander J.E."/>
            <person name="Rich S.A."/>
            <person name="Livny J."/>
            <person name="Vlamakis H."/>
            <person name="Clish C."/>
            <person name="Bullock K."/>
            <person name="Deik A."/>
            <person name="Scott J."/>
            <person name="Pierce K.A."/>
            <person name="Xavier R.J."/>
            <person name="Alm E.J."/>
        </authorList>
    </citation>
    <scope>NUCLEOTIDE SEQUENCE [LARGE SCALE GENOMIC DNA]</scope>
    <source>
        <strain evidence="4 6">BIOML-A41</strain>
    </source>
</reference>
<dbReference type="EMBL" id="CYXP01000001">
    <property type="protein sequence ID" value="CUM80904.1"/>
    <property type="molecule type" value="Genomic_DNA"/>
</dbReference>
<dbReference type="GeneID" id="93525401"/>
<dbReference type="GO" id="GO:0016989">
    <property type="term" value="F:sigma factor antagonist activity"/>
    <property type="evidence" value="ECO:0007669"/>
    <property type="project" value="TreeGrafter"/>
</dbReference>
<dbReference type="PIRSF" id="PIRSF018266">
    <property type="entry name" value="FecR"/>
    <property type="match status" value="1"/>
</dbReference>
<evidence type="ECO:0000313" key="3">
    <source>
        <dbReference type="EMBL" id="CUM80904.1"/>
    </source>
</evidence>
<keyword evidence="1" id="KW-1133">Transmembrane helix</keyword>
<organism evidence="3 5">
    <name type="scientific">Parabacteroides distasonis</name>
    <dbReference type="NCBI Taxonomy" id="823"/>
    <lineage>
        <taxon>Bacteria</taxon>
        <taxon>Pseudomonadati</taxon>
        <taxon>Bacteroidota</taxon>
        <taxon>Bacteroidia</taxon>
        <taxon>Bacteroidales</taxon>
        <taxon>Tannerellaceae</taxon>
        <taxon>Parabacteroides</taxon>
    </lineage>
</organism>
<keyword evidence="1" id="KW-0812">Transmembrane</keyword>
<dbReference type="PANTHER" id="PTHR30273">
    <property type="entry name" value="PERIPLASMIC SIGNAL SENSOR AND SIGMA FACTOR ACTIVATOR FECR-RELATED"/>
    <property type="match status" value="1"/>
</dbReference>
<dbReference type="InterPro" id="IPR006860">
    <property type="entry name" value="FecR"/>
</dbReference>
<dbReference type="RefSeq" id="WP_005868343.1">
    <property type="nucleotide sequence ID" value="NZ_AP019729.1"/>
</dbReference>
<feature type="domain" description="FecR protein" evidence="2">
    <location>
        <begin position="87"/>
        <end position="170"/>
    </location>
</feature>
<evidence type="ECO:0000259" key="2">
    <source>
        <dbReference type="Pfam" id="PF04773"/>
    </source>
</evidence>
<dbReference type="AlphaFoldDB" id="A0A173RS09"/>
<feature type="transmembrane region" description="Helical" evidence="1">
    <location>
        <begin position="46"/>
        <end position="64"/>
    </location>
</feature>
<protein>
    <submittedName>
        <fullName evidence="4">Anti-sigma factor</fullName>
    </submittedName>
    <submittedName>
        <fullName evidence="3">Fec operon regulator FecR</fullName>
    </submittedName>
</protein>
<accession>A0A173RS09</accession>
<dbReference type="PANTHER" id="PTHR30273:SF2">
    <property type="entry name" value="PROTEIN FECR"/>
    <property type="match status" value="1"/>
</dbReference>
<proteinExistence type="predicted"/>
<gene>
    <name evidence="3" type="ORF">ERS852429_00675</name>
    <name evidence="4" type="ORF">GKD59_16725</name>
</gene>
<name>A0A173RS09_PARDI</name>
<evidence type="ECO:0000313" key="4">
    <source>
        <dbReference type="EMBL" id="MRY59523.1"/>
    </source>
</evidence>
<reference evidence="3 5" key="1">
    <citation type="submission" date="2015-09" db="EMBL/GenBank/DDBJ databases">
        <authorList>
            <consortium name="Pathogen Informatics"/>
        </authorList>
    </citation>
    <scope>NUCLEOTIDE SEQUENCE [LARGE SCALE GENOMIC DNA]</scope>
    <source>
        <strain evidence="3 5">2789STDY5608872</strain>
    </source>
</reference>
<sequence length="283" mass="31961">MNQIEKNKSKTDQAWAQLYTRLEQDGLLDKPISGTQIPYRIGLMKWAAAIIILCVSVATAIFLGQERTPETTLLTLHNNEASTTLVTTLEDGSIVYLADNSQLSYPEHFQREKREVSLLGNALFDVSGNKERPFLIETEQARIEVLGTSFNIKSSDKSAFELAVRRGLVKVTLKKNGEQTLVKAGQTVSLFSNRLQVAPTQDNEQFSDYTRRIQFKDERLGDILHVINLEYPMMPLKTTADLENRRLTVSFYNNSPATMAELICAALKLKCTQQNNIWMISEP</sequence>
<dbReference type="Proteomes" id="UP000463337">
    <property type="component" value="Unassembled WGS sequence"/>
</dbReference>
<dbReference type="Proteomes" id="UP000095591">
    <property type="component" value="Unassembled WGS sequence"/>
</dbReference>
<dbReference type="Pfam" id="PF04773">
    <property type="entry name" value="FecR"/>
    <property type="match status" value="1"/>
</dbReference>
<evidence type="ECO:0000313" key="6">
    <source>
        <dbReference type="Proteomes" id="UP000463337"/>
    </source>
</evidence>
<evidence type="ECO:0000313" key="5">
    <source>
        <dbReference type="Proteomes" id="UP000095591"/>
    </source>
</evidence>
<dbReference type="InterPro" id="IPR012373">
    <property type="entry name" value="Ferrdict_sens_TM"/>
</dbReference>
<dbReference type="EMBL" id="WKLT01000017">
    <property type="protein sequence ID" value="MRY59523.1"/>
    <property type="molecule type" value="Genomic_DNA"/>
</dbReference>